<dbReference type="RefSeq" id="WP_191694620.1">
    <property type="nucleotide sequence ID" value="NZ_JACSQN010000008.1"/>
</dbReference>
<keyword evidence="2" id="KW-1185">Reference proteome</keyword>
<accession>A0ABR8UB00</accession>
<organism evidence="1 2">
    <name type="scientific">Sporosarcina quadrami</name>
    <dbReference type="NCBI Taxonomy" id="2762234"/>
    <lineage>
        <taxon>Bacteria</taxon>
        <taxon>Bacillati</taxon>
        <taxon>Bacillota</taxon>
        <taxon>Bacilli</taxon>
        <taxon>Bacillales</taxon>
        <taxon>Caryophanaceae</taxon>
        <taxon>Sporosarcina</taxon>
    </lineage>
</organism>
<dbReference type="EMBL" id="JACSQN010000008">
    <property type="protein sequence ID" value="MBD7984919.1"/>
    <property type="molecule type" value="Genomic_DNA"/>
</dbReference>
<dbReference type="Proteomes" id="UP000626786">
    <property type="component" value="Unassembled WGS sequence"/>
</dbReference>
<evidence type="ECO:0000313" key="1">
    <source>
        <dbReference type="EMBL" id="MBD7984919.1"/>
    </source>
</evidence>
<protein>
    <submittedName>
        <fullName evidence="1">Uncharacterized protein</fullName>
    </submittedName>
</protein>
<reference evidence="1 2" key="1">
    <citation type="submission" date="2020-08" db="EMBL/GenBank/DDBJ databases">
        <title>A Genomic Blueprint of the Chicken Gut Microbiome.</title>
        <authorList>
            <person name="Gilroy R."/>
            <person name="Ravi A."/>
            <person name="Getino M."/>
            <person name="Pursley I."/>
            <person name="Horton D.L."/>
            <person name="Alikhan N.-F."/>
            <person name="Baker D."/>
            <person name="Gharbi K."/>
            <person name="Hall N."/>
            <person name="Watson M."/>
            <person name="Adriaenssens E.M."/>
            <person name="Foster-Nyarko E."/>
            <person name="Jarju S."/>
            <person name="Secka A."/>
            <person name="Antonio M."/>
            <person name="Oren A."/>
            <person name="Chaudhuri R."/>
            <person name="La Ragione R.M."/>
            <person name="Hildebrand F."/>
            <person name="Pallen M.J."/>
        </authorList>
    </citation>
    <scope>NUCLEOTIDE SEQUENCE [LARGE SCALE GENOMIC DNA]</scope>
    <source>
        <strain evidence="1 2">Sa2YVA2</strain>
    </source>
</reference>
<gene>
    <name evidence="1" type="ORF">H9649_10010</name>
</gene>
<name>A0ABR8UB00_9BACL</name>
<comment type="caution">
    <text evidence="1">The sequence shown here is derived from an EMBL/GenBank/DDBJ whole genome shotgun (WGS) entry which is preliminary data.</text>
</comment>
<sequence length="118" mass="13835">MNEEVKAQIVDETVLQIYKAFPWLTEKFGENGRKRTSEDNFHHLNHLETAYQMNDSKFFIDYTVWLDQVLTSRKISTNIIIDNFERLVAILPGKLDTNRETAFLQYLQIAIALLKQKG</sequence>
<proteinExistence type="predicted"/>
<evidence type="ECO:0000313" key="2">
    <source>
        <dbReference type="Proteomes" id="UP000626786"/>
    </source>
</evidence>